<evidence type="ECO:0000313" key="3">
    <source>
        <dbReference type="EMBL" id="ACM06795.1"/>
    </source>
</evidence>
<dbReference type="Pfam" id="PF00723">
    <property type="entry name" value="Glyco_hydro_15"/>
    <property type="match status" value="1"/>
</dbReference>
<organism evidence="3 4">
    <name type="scientific">Thermomicrobium roseum (strain ATCC 27502 / DSM 5159 / P-2)</name>
    <dbReference type="NCBI Taxonomy" id="309801"/>
    <lineage>
        <taxon>Bacteria</taxon>
        <taxon>Pseudomonadati</taxon>
        <taxon>Thermomicrobiota</taxon>
        <taxon>Thermomicrobia</taxon>
        <taxon>Thermomicrobiales</taxon>
        <taxon>Thermomicrobiaceae</taxon>
        <taxon>Thermomicrobium</taxon>
    </lineage>
</organism>
<name>B9L4Z4_THERP</name>
<keyword evidence="4" id="KW-1185">Reference proteome</keyword>
<dbReference type="HOGENOM" id="CLU_010399_2_0_0"/>
<gene>
    <name evidence="3" type="ordered locus">trd_A0859</name>
</gene>
<feature type="domain" description="Trehalase-like N-terminal" evidence="2">
    <location>
        <begin position="6"/>
        <end position="140"/>
    </location>
</feature>
<dbReference type="InterPro" id="IPR008928">
    <property type="entry name" value="6-hairpin_glycosidase_sf"/>
</dbReference>
<sequence length="608" mass="68686">MACPYPPITDYALIGDGRTAALVSRTGSLDWLCLPRFDADPVFSRILDADLGGSWTIVPEDIVRIHRAYRPHTNVLDTTFTTATGQLRLTDFFPALHEHQKPAFPLAQTLLLRRLRCLSGRVAITVTIRLRPRYGRQTPELRSFAGHWYQYGWGHSQAILFASRPLERRGALLHGTFVLEAGQSADFALAYADEAPVELPVPQLFDTFERLTVDYWTEWVLRCSYTGPYRQAVERSALVLKLLTYAPSGAIVAAPTTSLPEWPGGPRNWDYRYCWLRDAAFTVRSLLGLGYHEEADAFVDWILHATRLTQPELHVLYTVYGEPDIPERLLVDLDGYRSSRPVRVGNAAARQFQLDVYGEVIDALARYRLFGRPLDREVYRFLRGLAEVIVRRWREPDDGIWEVRSGRVHHVHSKVMALVGLRHLERLAILDGVRLPLERYRRAAEEIERWLVTYGVDPVRNAFVATPGGAPDAALLWVALQDVFLSPEHPWVIGTVEAIQRELAHQELVFRYHRNDGLAGPEGAFVICSFWLVEALARLGRLDQAHEHFARLLTRASDLGLYAEEIDPRTGEHLGNFPQAFSHIGLISAALALEEASAPSTSLRLAAD</sequence>
<dbReference type="CAZy" id="GH15">
    <property type="family name" value="Glycoside Hydrolase Family 15"/>
</dbReference>
<protein>
    <submittedName>
        <fullName evidence="3">Glycosyl hydrolase, family 15</fullName>
    </submittedName>
</protein>
<keyword evidence="3" id="KW-0378">Hydrolase</keyword>
<evidence type="ECO:0000259" key="2">
    <source>
        <dbReference type="Pfam" id="PF19291"/>
    </source>
</evidence>
<dbReference type="GO" id="GO:0005993">
    <property type="term" value="P:trehalose catabolic process"/>
    <property type="evidence" value="ECO:0007669"/>
    <property type="project" value="TreeGrafter"/>
</dbReference>
<dbReference type="KEGG" id="tro:trd_A0859"/>
<dbReference type="AlphaFoldDB" id="B9L4Z4"/>
<dbReference type="EMBL" id="CP001276">
    <property type="protein sequence ID" value="ACM06795.1"/>
    <property type="molecule type" value="Genomic_DNA"/>
</dbReference>
<geneLocation type="plasmid" evidence="4">
    <name>Tros</name>
</geneLocation>
<dbReference type="RefSeq" id="WP_012642782.1">
    <property type="nucleotide sequence ID" value="NC_011961.1"/>
</dbReference>
<evidence type="ECO:0000259" key="1">
    <source>
        <dbReference type="Pfam" id="PF00723"/>
    </source>
</evidence>
<keyword evidence="3" id="KW-0614">Plasmid</keyword>
<proteinExistence type="predicted"/>
<evidence type="ECO:0000313" key="4">
    <source>
        <dbReference type="Proteomes" id="UP000000447"/>
    </source>
</evidence>
<dbReference type="InterPro" id="IPR012341">
    <property type="entry name" value="6hp_glycosidase-like_sf"/>
</dbReference>
<dbReference type="InterPro" id="IPR011613">
    <property type="entry name" value="GH15-like"/>
</dbReference>
<dbReference type="Pfam" id="PF19291">
    <property type="entry name" value="TREH_N"/>
    <property type="match status" value="1"/>
</dbReference>
<dbReference type="Proteomes" id="UP000000447">
    <property type="component" value="Plasmid unnamed"/>
</dbReference>
<dbReference type="OrthoDB" id="3902805at2"/>
<dbReference type="Gene3D" id="1.50.10.10">
    <property type="match status" value="1"/>
</dbReference>
<dbReference type="PANTHER" id="PTHR31616:SF10">
    <property type="entry name" value="TREHALASE"/>
    <property type="match status" value="1"/>
</dbReference>
<dbReference type="PANTHER" id="PTHR31616">
    <property type="entry name" value="TREHALASE"/>
    <property type="match status" value="1"/>
</dbReference>
<reference evidence="3 4" key="1">
    <citation type="journal article" date="2009" name="PLoS ONE">
        <title>Complete genome sequence of the aerobic CO-oxidizing thermophile Thermomicrobium roseum.</title>
        <authorList>
            <person name="Wu D."/>
            <person name="Raymond J."/>
            <person name="Wu M."/>
            <person name="Chatterji S."/>
            <person name="Ren Q."/>
            <person name="Graham J.E."/>
            <person name="Bryant D.A."/>
            <person name="Robb F."/>
            <person name="Colman A."/>
            <person name="Tallon L.J."/>
            <person name="Badger J.H."/>
            <person name="Madupu R."/>
            <person name="Ward N.L."/>
            <person name="Eisen J.A."/>
        </authorList>
    </citation>
    <scope>NUCLEOTIDE SEQUENCE [LARGE SCALE GENOMIC DNA]</scope>
    <source>
        <strain evidence="4">ATCC 27502 / DSM 5159 / P-2</strain>
        <plasmid evidence="3">unnamed</plasmid>
    </source>
</reference>
<dbReference type="SUPFAM" id="SSF48208">
    <property type="entry name" value="Six-hairpin glycosidases"/>
    <property type="match status" value="1"/>
</dbReference>
<dbReference type="eggNOG" id="COG3387">
    <property type="taxonomic scope" value="Bacteria"/>
</dbReference>
<accession>B9L4Z4</accession>
<dbReference type="InterPro" id="IPR045582">
    <property type="entry name" value="Trehalase-like_N"/>
</dbReference>
<dbReference type="GO" id="GO:0015927">
    <property type="term" value="F:trehalase activity"/>
    <property type="evidence" value="ECO:0007669"/>
    <property type="project" value="TreeGrafter"/>
</dbReference>
<feature type="domain" description="GH15-like" evidence="1">
    <location>
        <begin position="227"/>
        <end position="590"/>
    </location>
</feature>